<evidence type="ECO:0000313" key="1">
    <source>
        <dbReference type="EMBL" id="NDY96235.1"/>
    </source>
</evidence>
<evidence type="ECO:0000313" key="2">
    <source>
        <dbReference type="Proteomes" id="UP000484885"/>
    </source>
</evidence>
<proteinExistence type="predicted"/>
<sequence length="145" mass="15205">MDTVDTSIGSSNALDDLLTMARSEPGPARLLTLLLRAEPVVDRNAAADSGPAESGLLKPIAVKAHVLDDIPDGSALLADVEGVVQSEWHFLMVGVLPGSLAGPPSPDLTDEQLKNMARSVHTGSGMDRYAFFDRHANPVLIGPPS</sequence>
<name>A0A845V8H5_9GAMM</name>
<organism evidence="1 2">
    <name type="scientific">Wenzhouxiangella limi</name>
    <dbReference type="NCBI Taxonomy" id="2707351"/>
    <lineage>
        <taxon>Bacteria</taxon>
        <taxon>Pseudomonadati</taxon>
        <taxon>Pseudomonadota</taxon>
        <taxon>Gammaproteobacteria</taxon>
        <taxon>Chromatiales</taxon>
        <taxon>Wenzhouxiangellaceae</taxon>
        <taxon>Wenzhouxiangella</taxon>
    </lineage>
</organism>
<keyword evidence="2" id="KW-1185">Reference proteome</keyword>
<dbReference type="EMBL" id="JAAGSC010000041">
    <property type="protein sequence ID" value="NDY96235.1"/>
    <property type="molecule type" value="Genomic_DNA"/>
</dbReference>
<accession>A0A845V8H5</accession>
<dbReference type="AlphaFoldDB" id="A0A845V8H5"/>
<protein>
    <submittedName>
        <fullName evidence="1">Uncharacterized protein</fullName>
    </submittedName>
</protein>
<comment type="caution">
    <text evidence="1">The sequence shown here is derived from an EMBL/GenBank/DDBJ whole genome shotgun (WGS) entry which is preliminary data.</text>
</comment>
<dbReference type="RefSeq" id="WP_164211603.1">
    <property type="nucleotide sequence ID" value="NZ_JAAGSC010000041.1"/>
</dbReference>
<dbReference type="Proteomes" id="UP000484885">
    <property type="component" value="Unassembled WGS sequence"/>
</dbReference>
<gene>
    <name evidence="1" type="ORF">G3I74_10875</name>
</gene>
<reference evidence="1 2" key="1">
    <citation type="submission" date="2020-02" db="EMBL/GenBank/DDBJ databases">
        <authorList>
            <person name="Zhang X.-Y."/>
        </authorList>
    </citation>
    <scope>NUCLEOTIDE SEQUENCE [LARGE SCALE GENOMIC DNA]</scope>
    <source>
        <strain evidence="1 2">C33</strain>
    </source>
</reference>